<dbReference type="GO" id="GO:0006355">
    <property type="term" value="P:regulation of DNA-templated transcription"/>
    <property type="evidence" value="ECO:0007669"/>
    <property type="project" value="InterPro"/>
</dbReference>
<dbReference type="Pfam" id="PF00196">
    <property type="entry name" value="GerE"/>
    <property type="match status" value="1"/>
</dbReference>
<dbReference type="InterPro" id="IPR016032">
    <property type="entry name" value="Sig_transdc_resp-reg_C-effctor"/>
</dbReference>
<dbReference type="CDD" id="cd06170">
    <property type="entry name" value="LuxR_C_like"/>
    <property type="match status" value="1"/>
</dbReference>
<gene>
    <name evidence="7" type="ORF">AWR26_19485</name>
    <name evidence="8" type="ORF">SAMN05216286_0319</name>
</gene>
<organism evidence="8 10">
    <name type="scientific">Kosakonia oryzae</name>
    <dbReference type="NCBI Taxonomy" id="497725"/>
    <lineage>
        <taxon>Bacteria</taxon>
        <taxon>Pseudomonadati</taxon>
        <taxon>Pseudomonadota</taxon>
        <taxon>Gammaproteobacteria</taxon>
        <taxon>Enterobacterales</taxon>
        <taxon>Enterobacteriaceae</taxon>
        <taxon>Kosakonia</taxon>
    </lineage>
</organism>
<feature type="domain" description="Response regulatory" evidence="6">
    <location>
        <begin position="6"/>
        <end position="126"/>
    </location>
</feature>
<keyword evidence="3" id="KW-0238">DNA-binding</keyword>
<dbReference type="EMBL" id="FOKO01000001">
    <property type="protein sequence ID" value="SFB69050.1"/>
    <property type="molecule type" value="Genomic_DNA"/>
</dbReference>
<dbReference type="InterPro" id="IPR001789">
    <property type="entry name" value="Sig_transdc_resp-reg_receiver"/>
</dbReference>
<dbReference type="SMART" id="SM00448">
    <property type="entry name" value="REC"/>
    <property type="match status" value="1"/>
</dbReference>
<sequence>MLKPKKVLIADDHPIYLMGLRALLNPLSSQYQIVDEAMTTDELVVKLEQQPADILITDFSMPGTRYNDGLALIQLVKRRWPELLIIVVTMVSNPGLQRSLMRLGVHRVLNKASLSTELLHTMKSLTSTMAAGRIGSIKERTTMKTTVHLTPKENEVLRLLLRGMTVNEISVRLSRTKQTVSAQKKSAMRKLGATSEYELYQSVQQLGLIS</sequence>
<dbReference type="PROSITE" id="PS50110">
    <property type="entry name" value="RESPONSE_REGULATORY"/>
    <property type="match status" value="1"/>
</dbReference>
<dbReference type="Proteomes" id="UP000078227">
    <property type="component" value="Chromosome"/>
</dbReference>
<dbReference type="Pfam" id="PF00072">
    <property type="entry name" value="Response_reg"/>
    <property type="match status" value="1"/>
</dbReference>
<evidence type="ECO:0000256" key="4">
    <source>
        <dbReference type="PROSITE-ProRule" id="PRU00169"/>
    </source>
</evidence>
<dbReference type="AlphaFoldDB" id="A0AA94GZV1"/>
<feature type="domain" description="HTH luxR-type" evidence="5">
    <location>
        <begin position="142"/>
        <end position="207"/>
    </location>
</feature>
<dbReference type="EMBL" id="CP014007">
    <property type="protein sequence ID" value="ANI84227.1"/>
    <property type="molecule type" value="Genomic_DNA"/>
</dbReference>
<dbReference type="KEGG" id="kor:AWR26_19485"/>
<dbReference type="PANTHER" id="PTHR43214:SF17">
    <property type="entry name" value="TRANSCRIPTIONAL REGULATORY PROTEIN RCSB"/>
    <property type="match status" value="1"/>
</dbReference>
<evidence type="ECO:0000256" key="3">
    <source>
        <dbReference type="ARBA" id="ARBA00023125"/>
    </source>
</evidence>
<name>A0AA94GZV1_9ENTR</name>
<evidence type="ECO:0000313" key="7">
    <source>
        <dbReference type="EMBL" id="ANI84227.1"/>
    </source>
</evidence>
<protein>
    <submittedName>
        <fullName evidence="7">Response regulator transcription factor</fullName>
    </submittedName>
    <submittedName>
        <fullName evidence="8">Two-component system, NarL family, captular synthesis response regulator RcsB</fullName>
    </submittedName>
</protein>
<evidence type="ECO:0000313" key="10">
    <source>
        <dbReference type="Proteomes" id="UP000182314"/>
    </source>
</evidence>
<evidence type="ECO:0000256" key="2">
    <source>
        <dbReference type="ARBA" id="ARBA00023012"/>
    </source>
</evidence>
<evidence type="ECO:0000313" key="8">
    <source>
        <dbReference type="EMBL" id="SFB69050.1"/>
    </source>
</evidence>
<dbReference type="InterPro" id="IPR039420">
    <property type="entry name" value="WalR-like"/>
</dbReference>
<accession>A0AA94GZV1</accession>
<dbReference type="SUPFAM" id="SSF46894">
    <property type="entry name" value="C-terminal effector domain of the bipartite response regulators"/>
    <property type="match status" value="1"/>
</dbReference>
<dbReference type="Gene3D" id="3.40.50.2300">
    <property type="match status" value="1"/>
</dbReference>
<evidence type="ECO:0000259" key="5">
    <source>
        <dbReference type="PROSITE" id="PS50043"/>
    </source>
</evidence>
<evidence type="ECO:0000313" key="9">
    <source>
        <dbReference type="Proteomes" id="UP000078227"/>
    </source>
</evidence>
<dbReference type="InterPro" id="IPR036388">
    <property type="entry name" value="WH-like_DNA-bd_sf"/>
</dbReference>
<feature type="modified residue" description="4-aspartylphosphate" evidence="4">
    <location>
        <position position="58"/>
    </location>
</feature>
<dbReference type="RefSeq" id="WP_064568214.1">
    <property type="nucleotide sequence ID" value="NZ_CP014007.2"/>
</dbReference>
<dbReference type="SUPFAM" id="SSF52172">
    <property type="entry name" value="CheY-like"/>
    <property type="match status" value="1"/>
</dbReference>
<dbReference type="Gene3D" id="1.10.10.10">
    <property type="entry name" value="Winged helix-like DNA-binding domain superfamily/Winged helix DNA-binding domain"/>
    <property type="match status" value="1"/>
</dbReference>
<dbReference type="InterPro" id="IPR000792">
    <property type="entry name" value="Tscrpt_reg_LuxR_C"/>
</dbReference>
<dbReference type="CDD" id="cd17535">
    <property type="entry name" value="REC_NarL-like"/>
    <property type="match status" value="1"/>
</dbReference>
<dbReference type="PRINTS" id="PR00038">
    <property type="entry name" value="HTHLUXR"/>
</dbReference>
<keyword evidence="2" id="KW-0902">Two-component regulatory system</keyword>
<reference evidence="8 10" key="1">
    <citation type="submission" date="2016-10" db="EMBL/GenBank/DDBJ databases">
        <authorList>
            <person name="Varghese N."/>
            <person name="Submissions S."/>
        </authorList>
    </citation>
    <scope>NUCLEOTIDE SEQUENCE [LARGE SCALE GENOMIC DNA]</scope>
    <source>
        <strain evidence="8 10">CGMCC 1.7012</strain>
    </source>
</reference>
<dbReference type="Proteomes" id="UP000182314">
    <property type="component" value="Unassembled WGS sequence"/>
</dbReference>
<dbReference type="InterPro" id="IPR058245">
    <property type="entry name" value="NreC/VraR/RcsB-like_REC"/>
</dbReference>
<dbReference type="PROSITE" id="PS50043">
    <property type="entry name" value="HTH_LUXR_2"/>
    <property type="match status" value="1"/>
</dbReference>
<dbReference type="PANTHER" id="PTHR43214">
    <property type="entry name" value="TWO-COMPONENT RESPONSE REGULATOR"/>
    <property type="match status" value="1"/>
</dbReference>
<dbReference type="GO" id="GO:0000160">
    <property type="term" value="P:phosphorelay signal transduction system"/>
    <property type="evidence" value="ECO:0007669"/>
    <property type="project" value="InterPro"/>
</dbReference>
<dbReference type="InterPro" id="IPR011006">
    <property type="entry name" value="CheY-like_superfamily"/>
</dbReference>
<keyword evidence="9" id="KW-1185">Reference proteome</keyword>
<evidence type="ECO:0000256" key="1">
    <source>
        <dbReference type="ARBA" id="ARBA00022553"/>
    </source>
</evidence>
<dbReference type="PROSITE" id="PS00622">
    <property type="entry name" value="HTH_LUXR_1"/>
    <property type="match status" value="1"/>
</dbReference>
<proteinExistence type="predicted"/>
<evidence type="ECO:0000259" key="6">
    <source>
        <dbReference type="PROSITE" id="PS50110"/>
    </source>
</evidence>
<dbReference type="SMART" id="SM00421">
    <property type="entry name" value="HTH_LUXR"/>
    <property type="match status" value="1"/>
</dbReference>
<keyword evidence="1 4" id="KW-0597">Phosphoprotein</keyword>
<dbReference type="GO" id="GO:0003677">
    <property type="term" value="F:DNA binding"/>
    <property type="evidence" value="ECO:0007669"/>
    <property type="project" value="UniProtKB-KW"/>
</dbReference>
<reference evidence="7 9" key="2">
    <citation type="submission" date="2021-03" db="EMBL/GenBank/DDBJ databases">
        <authorList>
            <person name="Li Y."/>
            <person name="Li S."/>
            <person name="Chen M."/>
            <person name="Peng G."/>
            <person name="Tan Z."/>
            <person name="An Q."/>
        </authorList>
    </citation>
    <scope>NUCLEOTIDE SEQUENCE [LARGE SCALE GENOMIC DNA]</scope>
    <source>
        <strain evidence="7 9">Ola 51</strain>
    </source>
</reference>